<evidence type="ECO:0000313" key="3">
    <source>
        <dbReference type="Proteomes" id="UP000527315"/>
    </source>
</evidence>
<reference evidence="2" key="3">
    <citation type="submission" date="2021-05" db="EMBL/GenBank/DDBJ databases">
        <title>Protein family content uncovers lineage relationships and bacterial pathway maintenance mechanisms in DPANN archaea.</title>
        <authorList>
            <person name="Castelle C.J."/>
            <person name="Meheust R."/>
            <person name="Jaffe A.L."/>
            <person name="Seitz K."/>
            <person name="Gong X."/>
            <person name="Baker B.J."/>
            <person name="Banfield J.F."/>
        </authorList>
    </citation>
    <scope>NUCLEOTIDE SEQUENCE</scope>
    <source>
        <strain evidence="2">RIFCSPLOWO2_01_FULL_43_13</strain>
    </source>
</reference>
<reference evidence="2" key="2">
    <citation type="submission" date="2021-03" db="EMBL/GenBank/DDBJ databases">
        <authorList>
            <person name="Jaffe A."/>
        </authorList>
    </citation>
    <scope>NUCLEOTIDE SEQUENCE</scope>
    <source>
        <strain evidence="2">RIFCSPLOWO2_01_FULL_43_13</strain>
    </source>
</reference>
<dbReference type="Proteomes" id="UP000527315">
    <property type="component" value="Unassembled WGS sequence"/>
</dbReference>
<comment type="caution">
    <text evidence="1">The sequence shown here is derived from an EMBL/GenBank/DDBJ whole genome shotgun (WGS) entry which is preliminary data.</text>
</comment>
<evidence type="ECO:0000313" key="2">
    <source>
        <dbReference type="EMBL" id="MBS3058646.1"/>
    </source>
</evidence>
<evidence type="ECO:0000313" key="1">
    <source>
        <dbReference type="EMBL" id="HIH33105.1"/>
    </source>
</evidence>
<gene>
    <name evidence="1" type="ORF">HA227_02510</name>
    <name evidence="2" type="ORF">J4478_04570</name>
</gene>
<proteinExistence type="predicted"/>
<organism evidence="1 3">
    <name type="scientific">Candidatus Iainarchaeum sp</name>
    <dbReference type="NCBI Taxonomy" id="3101447"/>
    <lineage>
        <taxon>Archaea</taxon>
        <taxon>Candidatus Iainarchaeota</taxon>
        <taxon>Candidatus Iainarchaeia</taxon>
        <taxon>Candidatus Iainarchaeales</taxon>
        <taxon>Candidatus Iainarchaeaceae</taxon>
        <taxon>Candidatus Iainarchaeum</taxon>
    </lineage>
</organism>
<sequence length="101" mass="11251">MAGIQQICPSCFSTRVRVRIGGGFYSEDGICRIPDDFGEIFHCPDCEFKGAGILEGNSRLVDFLHLKKHELRKESSRKQVSASEIIVSKPLAVLDVQAREL</sequence>
<accession>A0A7J4KXE3</accession>
<reference evidence="3" key="1">
    <citation type="journal article" date="2020" name="bioRxiv">
        <title>A rank-normalized archaeal taxonomy based on genome phylogeny resolves widespread incomplete and uneven classifications.</title>
        <authorList>
            <person name="Rinke C."/>
            <person name="Chuvochina M."/>
            <person name="Mussig A.J."/>
            <person name="Chaumeil P.-A."/>
            <person name="Waite D.W."/>
            <person name="Whitman W.B."/>
            <person name="Parks D.H."/>
            <person name="Hugenholtz P."/>
        </authorList>
    </citation>
    <scope>NUCLEOTIDE SEQUENCE [LARGE SCALE GENOMIC DNA]</scope>
</reference>
<dbReference type="AlphaFoldDB" id="A0A7J4KXE3"/>
<name>A0A7J4KXE3_9ARCH</name>
<dbReference type="EMBL" id="DUFJ01000061">
    <property type="protein sequence ID" value="HIH33105.1"/>
    <property type="molecule type" value="Genomic_DNA"/>
</dbReference>
<dbReference type="Proteomes" id="UP000680185">
    <property type="component" value="Unassembled WGS sequence"/>
</dbReference>
<dbReference type="EMBL" id="JAGVWB010000031">
    <property type="protein sequence ID" value="MBS3058646.1"/>
    <property type="molecule type" value="Genomic_DNA"/>
</dbReference>
<protein>
    <submittedName>
        <fullName evidence="1">Uncharacterized protein</fullName>
    </submittedName>
</protein>